<accession>A0A409XMR9</accession>
<sequence>MSGTGNRPNTRLLTTYKGLSCKVTRAAHKYRMAVAALRILDPEGEWREELKELRREDICGPGKDPEESNGHYVMSWIWATQKADTTTLTTEAVSFCD</sequence>
<dbReference type="Proteomes" id="UP000283269">
    <property type="component" value="Unassembled WGS sequence"/>
</dbReference>
<protein>
    <submittedName>
        <fullName evidence="1">Uncharacterized protein</fullName>
    </submittedName>
</protein>
<organism evidence="1 2">
    <name type="scientific">Psilocybe cyanescens</name>
    <dbReference type="NCBI Taxonomy" id="93625"/>
    <lineage>
        <taxon>Eukaryota</taxon>
        <taxon>Fungi</taxon>
        <taxon>Dikarya</taxon>
        <taxon>Basidiomycota</taxon>
        <taxon>Agaricomycotina</taxon>
        <taxon>Agaricomycetes</taxon>
        <taxon>Agaricomycetidae</taxon>
        <taxon>Agaricales</taxon>
        <taxon>Agaricineae</taxon>
        <taxon>Strophariaceae</taxon>
        <taxon>Psilocybe</taxon>
    </lineage>
</organism>
<gene>
    <name evidence="1" type="ORF">CVT25_008038</name>
</gene>
<evidence type="ECO:0000313" key="1">
    <source>
        <dbReference type="EMBL" id="PPQ92105.1"/>
    </source>
</evidence>
<dbReference type="OrthoDB" id="2756259at2759"/>
<evidence type="ECO:0000313" key="2">
    <source>
        <dbReference type="Proteomes" id="UP000283269"/>
    </source>
</evidence>
<dbReference type="STRING" id="93625.A0A409XMR9"/>
<name>A0A409XMR9_PSICY</name>
<dbReference type="InParanoid" id="A0A409XMR9"/>
<dbReference type="AlphaFoldDB" id="A0A409XMR9"/>
<comment type="caution">
    <text evidence="1">The sequence shown here is derived from an EMBL/GenBank/DDBJ whole genome shotgun (WGS) entry which is preliminary data.</text>
</comment>
<dbReference type="EMBL" id="NHYD01001097">
    <property type="protein sequence ID" value="PPQ92105.1"/>
    <property type="molecule type" value="Genomic_DNA"/>
</dbReference>
<reference evidence="1 2" key="1">
    <citation type="journal article" date="2018" name="Evol. Lett.">
        <title>Horizontal gene cluster transfer increased hallucinogenic mushroom diversity.</title>
        <authorList>
            <person name="Reynolds H.T."/>
            <person name="Vijayakumar V."/>
            <person name="Gluck-Thaler E."/>
            <person name="Korotkin H.B."/>
            <person name="Matheny P.B."/>
            <person name="Slot J.C."/>
        </authorList>
    </citation>
    <scope>NUCLEOTIDE SEQUENCE [LARGE SCALE GENOMIC DNA]</scope>
    <source>
        <strain evidence="1 2">2631</strain>
    </source>
</reference>
<keyword evidence="2" id="KW-1185">Reference proteome</keyword>
<proteinExistence type="predicted"/>